<comment type="caution">
    <text evidence="2">The sequence shown here is derived from an EMBL/GenBank/DDBJ whole genome shotgun (WGS) entry which is preliminary data.</text>
</comment>
<protein>
    <submittedName>
        <fullName evidence="2">Uncharacterized protein</fullName>
    </submittedName>
</protein>
<organism evidence="2 3">
    <name type="scientific">Porites lobata</name>
    <dbReference type="NCBI Taxonomy" id="104759"/>
    <lineage>
        <taxon>Eukaryota</taxon>
        <taxon>Metazoa</taxon>
        <taxon>Cnidaria</taxon>
        <taxon>Anthozoa</taxon>
        <taxon>Hexacorallia</taxon>
        <taxon>Scleractinia</taxon>
        <taxon>Fungiina</taxon>
        <taxon>Poritidae</taxon>
        <taxon>Porites</taxon>
    </lineage>
</organism>
<dbReference type="EMBL" id="CALNXK010000001">
    <property type="protein sequence ID" value="CAH3032781.1"/>
    <property type="molecule type" value="Genomic_DNA"/>
</dbReference>
<accession>A0ABN8MPA3</accession>
<reference evidence="2 3" key="1">
    <citation type="submission" date="2022-05" db="EMBL/GenBank/DDBJ databases">
        <authorList>
            <consortium name="Genoscope - CEA"/>
            <person name="William W."/>
        </authorList>
    </citation>
    <scope>NUCLEOTIDE SEQUENCE [LARGE SCALE GENOMIC DNA]</scope>
</reference>
<evidence type="ECO:0000313" key="3">
    <source>
        <dbReference type="Proteomes" id="UP001159405"/>
    </source>
</evidence>
<gene>
    <name evidence="2" type="ORF">PLOB_00000304</name>
</gene>
<keyword evidence="3" id="KW-1185">Reference proteome</keyword>
<name>A0ABN8MPA3_9CNID</name>
<evidence type="ECO:0000313" key="2">
    <source>
        <dbReference type="EMBL" id="CAH3032781.1"/>
    </source>
</evidence>
<feature type="compositionally biased region" description="Polar residues" evidence="1">
    <location>
        <begin position="75"/>
        <end position="90"/>
    </location>
</feature>
<proteinExistence type="predicted"/>
<feature type="region of interest" description="Disordered" evidence="1">
    <location>
        <begin position="75"/>
        <end position="97"/>
    </location>
</feature>
<dbReference type="Proteomes" id="UP001159405">
    <property type="component" value="Unassembled WGS sequence"/>
</dbReference>
<feature type="non-terminal residue" evidence="2">
    <location>
        <position position="1"/>
    </location>
</feature>
<sequence length="97" mass="10793">KYGLFYFEIDKSTSILPNKKIKKVLSRGNNSKGSKVVVQFGSEDLEATITGVASKHPTNSLIIRLAYNRVPVLTVSENGESTRENQPPTTTKKKRKN</sequence>
<evidence type="ECO:0000256" key="1">
    <source>
        <dbReference type="SAM" id="MobiDB-lite"/>
    </source>
</evidence>